<organism evidence="2 3">
    <name type="scientific">Micromonas commoda (strain RCC299 / NOUM17 / CCMP2709)</name>
    <name type="common">Picoplanktonic green alga</name>
    <dbReference type="NCBI Taxonomy" id="296587"/>
    <lineage>
        <taxon>Eukaryota</taxon>
        <taxon>Viridiplantae</taxon>
        <taxon>Chlorophyta</taxon>
        <taxon>Mamiellophyceae</taxon>
        <taxon>Mamiellales</taxon>
        <taxon>Mamiellaceae</taxon>
        <taxon>Micromonas</taxon>
    </lineage>
</organism>
<reference evidence="2 3" key="1">
    <citation type="journal article" date="2009" name="Science">
        <title>Green evolution and dynamic adaptations revealed by genomes of the marine picoeukaryotes Micromonas.</title>
        <authorList>
            <person name="Worden A.Z."/>
            <person name="Lee J.H."/>
            <person name="Mock T."/>
            <person name="Rouze P."/>
            <person name="Simmons M.P."/>
            <person name="Aerts A.L."/>
            <person name="Allen A.E."/>
            <person name="Cuvelier M.L."/>
            <person name="Derelle E."/>
            <person name="Everett M.V."/>
            <person name="Foulon E."/>
            <person name="Grimwood J."/>
            <person name="Gundlach H."/>
            <person name="Henrissat B."/>
            <person name="Napoli C."/>
            <person name="McDonald S.M."/>
            <person name="Parker M.S."/>
            <person name="Rombauts S."/>
            <person name="Salamov A."/>
            <person name="Von Dassow P."/>
            <person name="Badger J.H."/>
            <person name="Coutinho P.M."/>
            <person name="Demir E."/>
            <person name="Dubchak I."/>
            <person name="Gentemann C."/>
            <person name="Eikrem W."/>
            <person name="Gready J.E."/>
            <person name="John U."/>
            <person name="Lanier W."/>
            <person name="Lindquist E.A."/>
            <person name="Lucas S."/>
            <person name="Mayer K.F."/>
            <person name="Moreau H."/>
            <person name="Not F."/>
            <person name="Otillar R."/>
            <person name="Panaud O."/>
            <person name="Pangilinan J."/>
            <person name="Paulsen I."/>
            <person name="Piegu B."/>
            <person name="Poliakov A."/>
            <person name="Robbens S."/>
            <person name="Schmutz J."/>
            <person name="Toulza E."/>
            <person name="Wyss T."/>
            <person name="Zelensky A."/>
            <person name="Zhou K."/>
            <person name="Armbrust E.V."/>
            <person name="Bhattacharya D."/>
            <person name="Goodenough U.W."/>
            <person name="Van de Peer Y."/>
            <person name="Grigoriev I.V."/>
        </authorList>
    </citation>
    <scope>NUCLEOTIDE SEQUENCE [LARGE SCALE GENOMIC DNA]</scope>
    <source>
        <strain evidence="3">RCC299 / NOUM17</strain>
    </source>
</reference>
<proteinExistence type="predicted"/>
<evidence type="ECO:0000256" key="1">
    <source>
        <dbReference type="SAM" id="MobiDB-lite"/>
    </source>
</evidence>
<dbReference type="AlphaFoldDB" id="C1E945"/>
<gene>
    <name evidence="2" type="ORF">MICPUN_59599</name>
</gene>
<dbReference type="InParanoid" id="C1E945"/>
<dbReference type="KEGG" id="mis:MICPUN_59599"/>
<feature type="compositionally biased region" description="Low complexity" evidence="1">
    <location>
        <begin position="350"/>
        <end position="361"/>
    </location>
</feature>
<dbReference type="EMBL" id="CP001327">
    <property type="protein sequence ID" value="ACO64266.1"/>
    <property type="molecule type" value="Genomic_DNA"/>
</dbReference>
<feature type="compositionally biased region" description="Gly residues" evidence="1">
    <location>
        <begin position="330"/>
        <end position="349"/>
    </location>
</feature>
<protein>
    <submittedName>
        <fullName evidence="2">Uncharacterized protein</fullName>
    </submittedName>
</protein>
<dbReference type="Proteomes" id="UP000002009">
    <property type="component" value="Chromosome 6"/>
</dbReference>
<dbReference type="RefSeq" id="XP_002503008.1">
    <property type="nucleotide sequence ID" value="XM_002502962.1"/>
</dbReference>
<name>C1E945_MICCC</name>
<dbReference type="GeneID" id="8244650"/>
<accession>C1E945</accession>
<sequence>MRSDRRRRLEAGRASAARCGKISNFWLHPTETAASDVPNTTQSVSVGMRAVVLAVLSALVLAPSAADAFRGGGDCSDIPRFPSDRRGDGQGRSNRLTLATFDARWIATMSPVNATAKGEKQDKAVADRLRAEDRERYRAFGKLLAEIKADVVDVSGTNGCGALRQMLSAEVQLLPEHASKVRQYLHERPEDKGIAMRHTGMLTYVDPSVNITRVDDARVAYPIPHTRCPADERDRADQSSSCESEYSCAAADDDDDADASSCAADAARSCAAARTRVTGPPRDHYVTRMAVGNKNVTLLVVHFDEDDWSCARREAAATIVANEAARTRRGGLGFGGESPGGESPGGESPGGESPAPVSSSSFDGRTRVDDLVVIARLPSSGAGSEDPAAPHPTDADAVADALALRGTELELYEPGGFQQVVDVDDDDAGEREALDRPRRNRTSAVFLSKTLVEWTTSVTAREVPTPGSQKRQLGHPLVVDITFKAYCAFSGDVDTWEEFLTPGVAFFAVFELACFCVWSLGIYKLFLGKDEGPHWMKNFYRWQMDVPTLEEFLAEEERLNELEEREEAEAEARERAAAEGGGKGVGGTAVENRDEDGSS</sequence>
<feature type="region of interest" description="Disordered" evidence="1">
    <location>
        <begin position="329"/>
        <end position="363"/>
    </location>
</feature>
<evidence type="ECO:0000313" key="2">
    <source>
        <dbReference type="EMBL" id="ACO64266.1"/>
    </source>
</evidence>
<evidence type="ECO:0000313" key="3">
    <source>
        <dbReference type="Proteomes" id="UP000002009"/>
    </source>
</evidence>
<keyword evidence="3" id="KW-1185">Reference proteome</keyword>
<feature type="region of interest" description="Disordered" evidence="1">
    <location>
        <begin position="560"/>
        <end position="599"/>
    </location>
</feature>